<dbReference type="HOGENOM" id="CLU_030792_0_0_10"/>
<evidence type="ECO:0000256" key="2">
    <source>
        <dbReference type="ARBA" id="ARBA00022692"/>
    </source>
</evidence>
<dbReference type="Gene3D" id="1.25.40.10">
    <property type="entry name" value="Tetratricopeptide repeat domain"/>
    <property type="match status" value="1"/>
</dbReference>
<dbReference type="GO" id="GO:0016020">
    <property type="term" value="C:membrane"/>
    <property type="evidence" value="ECO:0007669"/>
    <property type="project" value="UniProtKB-SubCell"/>
</dbReference>
<gene>
    <name evidence="7" type="ORF">HMPREF1535_01221</name>
</gene>
<organism evidence="7 8">
    <name type="scientific">Parabacteroides goldsteinii DSM 19448 = WAL 12034</name>
    <dbReference type="NCBI Taxonomy" id="927665"/>
    <lineage>
        <taxon>Bacteria</taxon>
        <taxon>Pseudomonadati</taxon>
        <taxon>Bacteroidota</taxon>
        <taxon>Bacteroidia</taxon>
        <taxon>Bacteroidales</taxon>
        <taxon>Tannerellaceae</taxon>
        <taxon>Parabacteroides</taxon>
    </lineage>
</organism>
<dbReference type="Proteomes" id="UP000033047">
    <property type="component" value="Unassembled WGS sequence"/>
</dbReference>
<reference evidence="7 8" key="1">
    <citation type="submission" date="2013-04" db="EMBL/GenBank/DDBJ databases">
        <title>The Genome Sequence of Parabacteroides goldsteinii DSM 19448.</title>
        <authorList>
            <consortium name="The Broad Institute Genomics Platform"/>
            <person name="Earl A."/>
            <person name="Ward D."/>
            <person name="Feldgarden M."/>
            <person name="Gevers D."/>
            <person name="Martens E."/>
            <person name="Sakamoto M."/>
            <person name="Benno Y."/>
            <person name="Song Y."/>
            <person name="Liu C."/>
            <person name="Lee J."/>
            <person name="Bolanos M."/>
            <person name="Vaisanen M.L."/>
            <person name="Finegold S.M."/>
            <person name="Walker B."/>
            <person name="Young S."/>
            <person name="Zeng Q."/>
            <person name="Gargeya S."/>
            <person name="Fitzgerald M."/>
            <person name="Haas B."/>
            <person name="Abouelleil A."/>
            <person name="Allen A.W."/>
            <person name="Alvarado L."/>
            <person name="Arachchi H.M."/>
            <person name="Berlin A.M."/>
            <person name="Chapman S.B."/>
            <person name="Gainer-Dewar J."/>
            <person name="Goldberg J."/>
            <person name="Griggs A."/>
            <person name="Gujja S."/>
            <person name="Hansen M."/>
            <person name="Howarth C."/>
            <person name="Imamovic A."/>
            <person name="Ireland A."/>
            <person name="Larimer J."/>
            <person name="McCowan C."/>
            <person name="Murphy C."/>
            <person name="Pearson M."/>
            <person name="Poon T.W."/>
            <person name="Priest M."/>
            <person name="Roberts A."/>
            <person name="Saif S."/>
            <person name="Shea T."/>
            <person name="Sisk P."/>
            <person name="Sykes S."/>
            <person name="Wortman J."/>
            <person name="Nusbaum C."/>
            <person name="Birren B."/>
        </authorList>
    </citation>
    <scope>NUCLEOTIDE SEQUENCE [LARGE SCALE GENOMIC DNA]</scope>
    <source>
        <strain evidence="7 8">DSM 19448</strain>
    </source>
</reference>
<dbReference type="Pfam" id="PF04932">
    <property type="entry name" value="Wzy_C"/>
    <property type="match status" value="1"/>
</dbReference>
<feature type="transmembrane region" description="Helical" evidence="5">
    <location>
        <begin position="68"/>
        <end position="88"/>
    </location>
</feature>
<feature type="transmembrane region" description="Helical" evidence="5">
    <location>
        <begin position="346"/>
        <end position="368"/>
    </location>
</feature>
<feature type="transmembrane region" description="Helical" evidence="5">
    <location>
        <begin position="122"/>
        <end position="146"/>
    </location>
</feature>
<evidence type="ECO:0000256" key="4">
    <source>
        <dbReference type="ARBA" id="ARBA00023136"/>
    </source>
</evidence>
<keyword evidence="2 5" id="KW-0812">Transmembrane</keyword>
<name>A0A0F5JJ85_9BACT</name>
<dbReference type="AlphaFoldDB" id="A0A0F5JJ85"/>
<accession>A0A0F5JJ85</accession>
<dbReference type="InterPro" id="IPR007016">
    <property type="entry name" value="O-antigen_ligase-rel_domated"/>
</dbReference>
<evidence type="ECO:0000313" key="8">
    <source>
        <dbReference type="Proteomes" id="UP000033047"/>
    </source>
</evidence>
<comment type="caution">
    <text evidence="7">The sequence shown here is derived from an EMBL/GenBank/DDBJ whole genome shotgun (WGS) entry which is preliminary data.</text>
</comment>
<evidence type="ECO:0000313" key="7">
    <source>
        <dbReference type="EMBL" id="KKB57774.1"/>
    </source>
</evidence>
<dbReference type="SUPFAM" id="SSF48452">
    <property type="entry name" value="TPR-like"/>
    <property type="match status" value="1"/>
</dbReference>
<feature type="domain" description="O-antigen ligase-related" evidence="6">
    <location>
        <begin position="206"/>
        <end position="359"/>
    </location>
</feature>
<feature type="transmembrane region" description="Helical" evidence="5">
    <location>
        <begin position="256"/>
        <end position="276"/>
    </location>
</feature>
<dbReference type="PANTHER" id="PTHR37422">
    <property type="entry name" value="TEICHURONIC ACID BIOSYNTHESIS PROTEIN TUAE"/>
    <property type="match status" value="1"/>
</dbReference>
<sequence length="609" mass="68907">MKVLFKYLRLLSLSTSGALLLCIVFAANPEIAEGTITGKVFWFHFSILLLAFSVLFMEATVKKSNFTFSLPDGLLLLFAGLALLNYNYELDPEPERLLFVGQITTLWFMLRATLQAHPELRLFFLSIIICTGIFEAAWGMGQLYGGASTNHPLLKGDGLIFSPGPFSGYLAIVLPVCLNLALRFRDCDKLAWWETRTMLFYLSAFTIILILIGLPGGKSHSAWLAAGISCCWVFYLRKSGWQLLKKRVIKHNKTVIVSCIVLFIVISGLPTLGSVFNTEKSANRMLMWNVTTQAILNKPVTGTGLGGFPVSFAQTQADYLASTKASDTERMAATCPPFAFNDYLQIGLEFGIAGLLLFALWIAFCLYYGLKNKQVGATGGILSLLFFSMYSYPLQLPSFWVLLIFFSAMCVTRAEKQQKPSVKSFPYIGTFAALVACILFFGQRSYYEPYKEWKTLRILVEKEEQKVAAQGYMSLYPRLSHRTEFLLEGARCLQQSGQYSNAIIWSRRAIWLSADPEFYYILAESHQQLGLYKLAEKYLLQCLHILPEQIDTYYLLTKLYAETNYYHPDKLRLAAHSVLTKQPDTCFKPARQMKEEVYQLLLQQMANSK</sequence>
<keyword evidence="4 5" id="KW-0472">Membrane</keyword>
<dbReference type="PANTHER" id="PTHR37422:SF13">
    <property type="entry name" value="LIPOPOLYSACCHARIDE BIOSYNTHESIS PROTEIN PA4999-RELATED"/>
    <property type="match status" value="1"/>
</dbReference>
<dbReference type="EMBL" id="AQHV01000008">
    <property type="protein sequence ID" value="KKB57774.1"/>
    <property type="molecule type" value="Genomic_DNA"/>
</dbReference>
<evidence type="ECO:0000256" key="5">
    <source>
        <dbReference type="SAM" id="Phobius"/>
    </source>
</evidence>
<evidence type="ECO:0000259" key="6">
    <source>
        <dbReference type="Pfam" id="PF04932"/>
    </source>
</evidence>
<feature type="transmembrane region" description="Helical" evidence="5">
    <location>
        <begin position="427"/>
        <end position="447"/>
    </location>
</feature>
<evidence type="ECO:0000256" key="3">
    <source>
        <dbReference type="ARBA" id="ARBA00022989"/>
    </source>
</evidence>
<dbReference type="InterPro" id="IPR011990">
    <property type="entry name" value="TPR-like_helical_dom_sf"/>
</dbReference>
<feature type="transmembrane region" description="Helical" evidence="5">
    <location>
        <begin position="220"/>
        <end position="236"/>
    </location>
</feature>
<dbReference type="RefSeq" id="WP_046146437.1">
    <property type="nucleotide sequence ID" value="NZ_KQ033912.1"/>
</dbReference>
<feature type="transmembrane region" description="Helical" evidence="5">
    <location>
        <begin position="166"/>
        <end position="184"/>
    </location>
</feature>
<feature type="transmembrane region" description="Helical" evidence="5">
    <location>
        <begin position="42"/>
        <end position="61"/>
    </location>
</feature>
<feature type="transmembrane region" description="Helical" evidence="5">
    <location>
        <begin position="196"/>
        <end position="214"/>
    </location>
</feature>
<keyword evidence="3 5" id="KW-1133">Transmembrane helix</keyword>
<evidence type="ECO:0000256" key="1">
    <source>
        <dbReference type="ARBA" id="ARBA00004141"/>
    </source>
</evidence>
<comment type="subcellular location">
    <subcellularLocation>
        <location evidence="1">Membrane</location>
        <topology evidence="1">Multi-pass membrane protein</topology>
    </subcellularLocation>
</comment>
<proteinExistence type="predicted"/>
<feature type="transmembrane region" description="Helical" evidence="5">
    <location>
        <begin position="94"/>
        <end position="110"/>
    </location>
</feature>
<dbReference type="STRING" id="927665.HMPREF1535_01221"/>
<dbReference type="InterPro" id="IPR051533">
    <property type="entry name" value="WaaL-like"/>
</dbReference>
<dbReference type="PATRIC" id="fig|927665.4.peg.1246"/>
<protein>
    <recommendedName>
        <fullName evidence="6">O-antigen ligase-related domain-containing protein</fullName>
    </recommendedName>
</protein>